<dbReference type="EMBL" id="PGCI01000068">
    <property type="protein sequence ID" value="PLW43444.1"/>
    <property type="molecule type" value="Genomic_DNA"/>
</dbReference>
<proteinExistence type="predicted"/>
<feature type="compositionally biased region" description="Basic and acidic residues" evidence="1">
    <location>
        <begin position="135"/>
        <end position="144"/>
    </location>
</feature>
<organism evidence="2 3">
    <name type="scientific">Puccinia coronata f. sp. avenae</name>
    <dbReference type="NCBI Taxonomy" id="200324"/>
    <lineage>
        <taxon>Eukaryota</taxon>
        <taxon>Fungi</taxon>
        <taxon>Dikarya</taxon>
        <taxon>Basidiomycota</taxon>
        <taxon>Pucciniomycotina</taxon>
        <taxon>Pucciniomycetes</taxon>
        <taxon>Pucciniales</taxon>
        <taxon>Pucciniaceae</taxon>
        <taxon>Puccinia</taxon>
    </lineage>
</organism>
<feature type="compositionally biased region" description="Low complexity" evidence="1">
    <location>
        <begin position="20"/>
        <end position="36"/>
    </location>
</feature>
<comment type="caution">
    <text evidence="2">The sequence shown here is derived from an EMBL/GenBank/DDBJ whole genome shotgun (WGS) entry which is preliminary data.</text>
</comment>
<sequence length="267" mass="28592">MAGFTGAPLQSGHPRASGASHQSSRVQSVPSVRGVSLHPPGVPSLSQGPSPSWSREPPEHLRRNGPGLTPCQGANSSSEDAQMRPASETRGLIVDHFYNTAAPPVPRPASEPRAPTTDPIDTDSDRRRRPIRAVTDQRSRRPGLDHLSFTNFSRPATPNPPGFFDPEDYHRLDDDKSTHSFVVIMSRPDSIASPSVLNTLPTSTNPPCPPWCQTTPDSLLATEPSAPTACKHSSSSPAAITRLIELCAANKLRPPIGLNTTSYELPG</sequence>
<feature type="region of interest" description="Disordered" evidence="1">
    <location>
        <begin position="1"/>
        <end position="167"/>
    </location>
</feature>
<name>A0A2N5V0D9_9BASI</name>
<feature type="compositionally biased region" description="Polar residues" evidence="1">
    <location>
        <begin position="44"/>
        <end position="53"/>
    </location>
</feature>
<dbReference type="Proteomes" id="UP000235392">
    <property type="component" value="Unassembled WGS sequence"/>
</dbReference>
<evidence type="ECO:0000313" key="3">
    <source>
        <dbReference type="Proteomes" id="UP000235392"/>
    </source>
</evidence>
<reference evidence="2 3" key="1">
    <citation type="submission" date="2017-11" db="EMBL/GenBank/DDBJ databases">
        <title>De novo assembly and phasing of dikaryotic genomes from two isolates of Puccinia coronata f. sp. avenae, the causal agent of oat crown rust.</title>
        <authorList>
            <person name="Miller M.E."/>
            <person name="Zhang Y."/>
            <person name="Omidvar V."/>
            <person name="Sperschneider J."/>
            <person name="Schwessinger B."/>
            <person name="Raley C."/>
            <person name="Palmer J.M."/>
            <person name="Garnica D."/>
            <person name="Upadhyaya N."/>
            <person name="Rathjen J."/>
            <person name="Taylor J.M."/>
            <person name="Park R.F."/>
            <person name="Dodds P.N."/>
            <person name="Hirsch C.D."/>
            <person name="Kianian S.F."/>
            <person name="Figueroa M."/>
        </authorList>
    </citation>
    <scope>NUCLEOTIDE SEQUENCE [LARGE SCALE GENOMIC DNA]</scope>
    <source>
        <strain evidence="2">12SD80</strain>
    </source>
</reference>
<accession>A0A2N5V0D9</accession>
<protein>
    <submittedName>
        <fullName evidence="2">Uncharacterized protein</fullName>
    </submittedName>
</protein>
<evidence type="ECO:0000256" key="1">
    <source>
        <dbReference type="SAM" id="MobiDB-lite"/>
    </source>
</evidence>
<dbReference type="AlphaFoldDB" id="A0A2N5V0D9"/>
<gene>
    <name evidence="2" type="ORF">PCASD_07540</name>
</gene>
<evidence type="ECO:0000313" key="2">
    <source>
        <dbReference type="EMBL" id="PLW43444.1"/>
    </source>
</evidence>